<evidence type="ECO:0000256" key="1">
    <source>
        <dbReference type="SAM" id="MobiDB-lite"/>
    </source>
</evidence>
<protein>
    <submittedName>
        <fullName evidence="2">Uncharacterized protein</fullName>
    </submittedName>
</protein>
<organism evidence="2 3">
    <name type="scientific">Rousettus aegyptiacus</name>
    <name type="common">Egyptian fruit bat</name>
    <name type="synonym">Pteropus aegyptiacus</name>
    <dbReference type="NCBI Taxonomy" id="9407"/>
    <lineage>
        <taxon>Eukaryota</taxon>
        <taxon>Metazoa</taxon>
        <taxon>Chordata</taxon>
        <taxon>Craniata</taxon>
        <taxon>Vertebrata</taxon>
        <taxon>Euteleostomi</taxon>
        <taxon>Mammalia</taxon>
        <taxon>Eutheria</taxon>
        <taxon>Laurasiatheria</taxon>
        <taxon>Chiroptera</taxon>
        <taxon>Yinpterochiroptera</taxon>
        <taxon>Pteropodoidea</taxon>
        <taxon>Pteropodidae</taxon>
        <taxon>Rousettinae</taxon>
        <taxon>Rousettus</taxon>
    </lineage>
</organism>
<sequence>MAPPLEETKETKEAAGDKGIARGPLAWQGRRSQTHALQALRFLSAPEPVPAPPWEVQPKLCNKSAQHSLTPEALRNKGGMTRGTEATRTQALSPQSQQQRSASLRGMARRGGRAAHANPWLRSWRGPCRWRCPWTGVRTATQLPPESGRLHGLYPHHGTPHLTGSWFRCGAGVFV</sequence>
<comment type="caution">
    <text evidence="2">The sequence shown here is derived from an EMBL/GenBank/DDBJ whole genome shotgun (WGS) entry which is preliminary data.</text>
</comment>
<dbReference type="Proteomes" id="UP000593571">
    <property type="component" value="Unassembled WGS sequence"/>
</dbReference>
<gene>
    <name evidence="2" type="ORF">HJG63_009599</name>
</gene>
<evidence type="ECO:0000313" key="2">
    <source>
        <dbReference type="EMBL" id="KAF6401537.1"/>
    </source>
</evidence>
<feature type="compositionally biased region" description="Polar residues" evidence="1">
    <location>
        <begin position="84"/>
        <end position="99"/>
    </location>
</feature>
<keyword evidence="3" id="KW-1185">Reference proteome</keyword>
<reference evidence="2 3" key="1">
    <citation type="journal article" date="2020" name="Nature">
        <title>Six reference-quality genomes reveal evolution of bat adaptations.</title>
        <authorList>
            <person name="Jebb D."/>
            <person name="Huang Z."/>
            <person name="Pippel M."/>
            <person name="Hughes G.M."/>
            <person name="Lavrichenko K."/>
            <person name="Devanna P."/>
            <person name="Winkler S."/>
            <person name="Jermiin L.S."/>
            <person name="Skirmuntt E.C."/>
            <person name="Katzourakis A."/>
            <person name="Burkitt-Gray L."/>
            <person name="Ray D.A."/>
            <person name="Sullivan K.A.M."/>
            <person name="Roscito J.G."/>
            <person name="Kirilenko B.M."/>
            <person name="Davalos L.M."/>
            <person name="Corthals A.P."/>
            <person name="Power M.L."/>
            <person name="Jones G."/>
            <person name="Ransome R.D."/>
            <person name="Dechmann D.K.N."/>
            <person name="Locatelli A.G."/>
            <person name="Puechmaille S.J."/>
            <person name="Fedrigo O."/>
            <person name="Jarvis E.D."/>
            <person name="Hiller M."/>
            <person name="Vernes S.C."/>
            <person name="Myers E.W."/>
            <person name="Teeling E.C."/>
        </authorList>
    </citation>
    <scope>NUCLEOTIDE SEQUENCE [LARGE SCALE GENOMIC DNA]</scope>
    <source>
        <strain evidence="2">MRouAeg1</strain>
        <tissue evidence="2">Muscle</tissue>
    </source>
</reference>
<evidence type="ECO:0000313" key="3">
    <source>
        <dbReference type="Proteomes" id="UP000593571"/>
    </source>
</evidence>
<feature type="compositionally biased region" description="Basic and acidic residues" evidence="1">
    <location>
        <begin position="1"/>
        <end position="20"/>
    </location>
</feature>
<dbReference type="EMBL" id="JACASE010000016">
    <property type="protein sequence ID" value="KAF6401537.1"/>
    <property type="molecule type" value="Genomic_DNA"/>
</dbReference>
<dbReference type="AlphaFoldDB" id="A0A7J8BRT9"/>
<name>A0A7J8BRT9_ROUAE</name>
<feature type="region of interest" description="Disordered" evidence="1">
    <location>
        <begin position="1"/>
        <end position="29"/>
    </location>
</feature>
<accession>A0A7J8BRT9</accession>
<feature type="region of interest" description="Disordered" evidence="1">
    <location>
        <begin position="66"/>
        <end position="116"/>
    </location>
</feature>
<proteinExistence type="predicted"/>